<evidence type="ECO:0000256" key="6">
    <source>
        <dbReference type="ARBA" id="ARBA00023187"/>
    </source>
</evidence>
<dbReference type="Proteomes" id="UP000007796">
    <property type="component" value="Unassembled WGS sequence"/>
</dbReference>
<gene>
    <name evidence="11" type="ORF">CMQ_5084</name>
</gene>
<dbReference type="InterPro" id="IPR016487">
    <property type="entry name" value="Lsm6/sSmF"/>
</dbReference>
<dbReference type="GO" id="GO:0005682">
    <property type="term" value="C:U5 snRNP"/>
    <property type="evidence" value="ECO:0007669"/>
    <property type="project" value="EnsemblFungi"/>
</dbReference>
<dbReference type="STRING" id="655863.F0XK52"/>
<evidence type="ECO:0000256" key="4">
    <source>
        <dbReference type="ARBA" id="ARBA00022728"/>
    </source>
</evidence>
<dbReference type="PANTHER" id="PTHR11021">
    <property type="entry name" value="SMALL NUCLEAR RIBONUCLEOPROTEIN F SNRNP-F"/>
    <property type="match status" value="1"/>
</dbReference>
<dbReference type="AlphaFoldDB" id="F0XK52"/>
<dbReference type="SUPFAM" id="SSF50182">
    <property type="entry name" value="Sm-like ribonucleoproteins"/>
    <property type="match status" value="1"/>
</dbReference>
<dbReference type="GO" id="GO:0071013">
    <property type="term" value="C:catalytic step 2 spliceosome"/>
    <property type="evidence" value="ECO:0007669"/>
    <property type="project" value="TreeGrafter"/>
</dbReference>
<evidence type="ECO:0000313" key="12">
    <source>
        <dbReference type="Proteomes" id="UP000007796"/>
    </source>
</evidence>
<comment type="similarity">
    <text evidence="2">Belongs to the snRNP Sm proteins family. SmF/LSm6 subfamily.</text>
</comment>
<evidence type="ECO:0000313" key="11">
    <source>
        <dbReference type="EMBL" id="EFX02013.1"/>
    </source>
</evidence>
<dbReference type="RefSeq" id="XP_014171495.1">
    <property type="nucleotide sequence ID" value="XM_014316020.1"/>
</dbReference>
<dbReference type="GO" id="GO:0005686">
    <property type="term" value="C:U2 snRNP"/>
    <property type="evidence" value="ECO:0007669"/>
    <property type="project" value="EnsemblFungi"/>
</dbReference>
<dbReference type="OrthoDB" id="409625at2759"/>
<feature type="domain" description="Sm" evidence="10">
    <location>
        <begin position="41"/>
        <end position="114"/>
    </location>
</feature>
<sequence length="119" mass="13197">MENEKYQQLATSSIDTDTASAADLALHTPVSAAAMSFMPVNPRPMLQDLVGKPVSVRLKWGETEYKGALVSIDSYMNLQLSDTEEFIDGESTGQLGQVLIRCNNVLWIRGDERDTKMED</sequence>
<keyword evidence="5" id="KW-0694">RNA-binding</keyword>
<name>F0XK52_GROCL</name>
<dbReference type="GO" id="GO:0034715">
    <property type="term" value="C:pICln-Sm protein complex"/>
    <property type="evidence" value="ECO:0007669"/>
    <property type="project" value="TreeGrafter"/>
</dbReference>
<dbReference type="GO" id="GO:0000974">
    <property type="term" value="C:Prp19 complex"/>
    <property type="evidence" value="ECO:0007669"/>
    <property type="project" value="EnsemblFungi"/>
</dbReference>
<dbReference type="InterPro" id="IPR001163">
    <property type="entry name" value="Sm_dom_euk/arc"/>
</dbReference>
<keyword evidence="3" id="KW-0507">mRNA processing</keyword>
<keyword evidence="8 11" id="KW-0687">Ribonucleoprotein</keyword>
<keyword evidence="12" id="KW-1185">Reference proteome</keyword>
<evidence type="ECO:0000256" key="2">
    <source>
        <dbReference type="ARBA" id="ARBA00007927"/>
    </source>
</evidence>
<dbReference type="GO" id="GO:0046540">
    <property type="term" value="C:U4/U6 x U5 tri-snRNP complex"/>
    <property type="evidence" value="ECO:0007669"/>
    <property type="project" value="EnsemblFungi"/>
</dbReference>
<dbReference type="CDD" id="cd01722">
    <property type="entry name" value="Sm_F"/>
    <property type="match status" value="1"/>
</dbReference>
<dbReference type="InParanoid" id="F0XK52"/>
<dbReference type="Pfam" id="PF01423">
    <property type="entry name" value="LSM"/>
    <property type="match status" value="1"/>
</dbReference>
<accession>F0XK52</accession>
<protein>
    <recommendedName>
        <fullName evidence="9">Sm protein F</fullName>
    </recommendedName>
</protein>
<dbReference type="GO" id="GO:0005685">
    <property type="term" value="C:U1 snRNP"/>
    <property type="evidence" value="ECO:0007669"/>
    <property type="project" value="EnsemblFungi"/>
</dbReference>
<keyword evidence="4" id="KW-0747">Spliceosome</keyword>
<dbReference type="InterPro" id="IPR047575">
    <property type="entry name" value="Sm"/>
</dbReference>
<keyword evidence="7" id="KW-0539">Nucleus</keyword>
<dbReference type="PROSITE" id="PS52002">
    <property type="entry name" value="SM"/>
    <property type="match status" value="1"/>
</dbReference>
<evidence type="ECO:0000256" key="7">
    <source>
        <dbReference type="ARBA" id="ARBA00023242"/>
    </source>
</evidence>
<dbReference type="FunCoup" id="F0XK52">
    <property type="interactions" value="636"/>
</dbReference>
<dbReference type="SMART" id="SM00651">
    <property type="entry name" value="Sm"/>
    <property type="match status" value="1"/>
</dbReference>
<proteinExistence type="inferred from homology"/>
<dbReference type="eggNOG" id="KOG3482">
    <property type="taxonomic scope" value="Eukaryota"/>
</dbReference>
<evidence type="ECO:0000256" key="9">
    <source>
        <dbReference type="ARBA" id="ARBA00030144"/>
    </source>
</evidence>
<comment type="subcellular location">
    <subcellularLocation>
        <location evidence="1">Nucleus</location>
    </subcellularLocation>
</comment>
<dbReference type="InterPro" id="IPR010920">
    <property type="entry name" value="LSM_dom_sf"/>
</dbReference>
<reference evidence="11 12" key="1">
    <citation type="journal article" date="2011" name="Proc. Natl. Acad. Sci. U.S.A.">
        <title>Genome and transcriptome analyses of the mountain pine beetle-fungal symbiont Grosmannia clavigera, a lodgepole pine pathogen.</title>
        <authorList>
            <person name="DiGuistini S."/>
            <person name="Wang Y."/>
            <person name="Liao N.Y."/>
            <person name="Taylor G."/>
            <person name="Tanguay P."/>
            <person name="Feau N."/>
            <person name="Henrissat B."/>
            <person name="Chan S.K."/>
            <person name="Hesse-Orce U."/>
            <person name="Alamouti S.M."/>
            <person name="Tsui C.K.M."/>
            <person name="Docking R.T."/>
            <person name="Levasseur A."/>
            <person name="Haridas S."/>
            <person name="Robertson G."/>
            <person name="Birol I."/>
            <person name="Holt R.A."/>
            <person name="Marra M.A."/>
            <person name="Hamelin R.C."/>
            <person name="Hirst M."/>
            <person name="Jones S.J.M."/>
            <person name="Bohlmann J."/>
            <person name="Breuil C."/>
        </authorList>
    </citation>
    <scope>NUCLEOTIDE SEQUENCE [LARGE SCALE GENOMIC DNA]</scope>
    <source>
        <strain evidence="12">kw1407 / UAMH 11150</strain>
    </source>
</reference>
<dbReference type="HOGENOM" id="CLU_076902_12_1_1"/>
<dbReference type="GeneID" id="25978367"/>
<dbReference type="Gene3D" id="2.30.30.100">
    <property type="match status" value="1"/>
</dbReference>
<dbReference type="EMBL" id="GL629787">
    <property type="protein sequence ID" value="EFX02013.1"/>
    <property type="molecule type" value="Genomic_DNA"/>
</dbReference>
<dbReference type="GO" id="GO:0005687">
    <property type="term" value="C:U4 snRNP"/>
    <property type="evidence" value="ECO:0007669"/>
    <property type="project" value="EnsemblFungi"/>
</dbReference>
<dbReference type="GO" id="GO:0008266">
    <property type="term" value="F:poly(U) RNA binding"/>
    <property type="evidence" value="ECO:0007669"/>
    <property type="project" value="EnsemblFungi"/>
</dbReference>
<keyword evidence="6" id="KW-0508">mRNA splicing</keyword>
<organism evidence="12">
    <name type="scientific">Grosmannia clavigera (strain kw1407 / UAMH 11150)</name>
    <name type="common">Blue stain fungus</name>
    <name type="synonym">Graphiocladiella clavigera</name>
    <dbReference type="NCBI Taxonomy" id="655863"/>
    <lineage>
        <taxon>Eukaryota</taxon>
        <taxon>Fungi</taxon>
        <taxon>Dikarya</taxon>
        <taxon>Ascomycota</taxon>
        <taxon>Pezizomycotina</taxon>
        <taxon>Sordariomycetes</taxon>
        <taxon>Sordariomycetidae</taxon>
        <taxon>Ophiostomatales</taxon>
        <taxon>Ophiostomataceae</taxon>
        <taxon>Leptographium</taxon>
    </lineage>
</organism>
<dbReference type="PANTHER" id="PTHR11021:SF0">
    <property type="entry name" value="SMALL NUCLEAR RIBONUCLEOPROTEIN F"/>
    <property type="match status" value="1"/>
</dbReference>
<dbReference type="GO" id="GO:0036261">
    <property type="term" value="P:7-methylguanosine cap hypermethylation"/>
    <property type="evidence" value="ECO:0007669"/>
    <property type="project" value="EnsemblFungi"/>
</dbReference>
<dbReference type="GO" id="GO:0000398">
    <property type="term" value="P:mRNA splicing, via spliceosome"/>
    <property type="evidence" value="ECO:0007669"/>
    <property type="project" value="EnsemblFungi"/>
</dbReference>
<dbReference type="InterPro" id="IPR034100">
    <property type="entry name" value="Sm_F"/>
</dbReference>
<evidence type="ECO:0000259" key="10">
    <source>
        <dbReference type="PROSITE" id="PS52002"/>
    </source>
</evidence>
<evidence type="ECO:0000256" key="3">
    <source>
        <dbReference type="ARBA" id="ARBA00022664"/>
    </source>
</evidence>
<evidence type="ECO:0000256" key="1">
    <source>
        <dbReference type="ARBA" id="ARBA00004123"/>
    </source>
</evidence>
<evidence type="ECO:0000256" key="8">
    <source>
        <dbReference type="ARBA" id="ARBA00023274"/>
    </source>
</evidence>
<dbReference type="GO" id="GO:1990935">
    <property type="term" value="F:splicing factor binding"/>
    <property type="evidence" value="ECO:0007669"/>
    <property type="project" value="EnsemblFungi"/>
</dbReference>
<evidence type="ECO:0000256" key="5">
    <source>
        <dbReference type="ARBA" id="ARBA00022884"/>
    </source>
</evidence>